<comment type="caution">
    <text evidence="3">The sequence shown here is derived from an EMBL/GenBank/DDBJ whole genome shotgun (WGS) entry which is preliminary data.</text>
</comment>
<dbReference type="GO" id="GO:0004106">
    <property type="term" value="F:chorismate mutase activity"/>
    <property type="evidence" value="ECO:0007669"/>
    <property type="project" value="UniProtKB-EC"/>
</dbReference>
<evidence type="ECO:0000313" key="3">
    <source>
        <dbReference type="EMBL" id="MBR7618633.1"/>
    </source>
</evidence>
<sequence>MADADPKPAAPSLDAVRARLDEIDAALLALVDERAGLAKDVATAKAAAGDGDKFALRPGRETALLRRLLAKERTAARPSLVVRIWHELIGDSLSRQGPFHINVWGGKDPAKAVELARHRFGAAPPLRTVGKADEALAAAKTPGGVGVLPLASDTPWWGRLLADPKLQVFAALPCLAAWGPMTALAVAEVEVEPTGDDRTFWVTDAPGSAAAIEEALSRDGVAGDLIAEVGGLKLFALIGFYQAGDERLARAPGRLSGVIGAAPAPLDV</sequence>
<keyword evidence="3" id="KW-0413">Isomerase</keyword>
<evidence type="ECO:0000259" key="2">
    <source>
        <dbReference type="PROSITE" id="PS51168"/>
    </source>
</evidence>
<keyword evidence="4" id="KW-1185">Reference proteome</keyword>
<evidence type="ECO:0000313" key="4">
    <source>
        <dbReference type="Proteomes" id="UP000622580"/>
    </source>
</evidence>
<dbReference type="GO" id="GO:0046417">
    <property type="term" value="P:chorismate metabolic process"/>
    <property type="evidence" value="ECO:0007669"/>
    <property type="project" value="InterPro"/>
</dbReference>
<dbReference type="SMART" id="SM00830">
    <property type="entry name" value="CM_2"/>
    <property type="match status" value="1"/>
</dbReference>
<dbReference type="PROSITE" id="PS51168">
    <property type="entry name" value="CHORISMATE_MUT_2"/>
    <property type="match status" value="1"/>
</dbReference>
<reference evidence="3" key="1">
    <citation type="submission" date="2021-04" db="EMBL/GenBank/DDBJ databases">
        <title>Draft genome assembly of strain Phenylobacterium sp. 20VBR1 using MiniION and Illumina platforms.</title>
        <authorList>
            <person name="Thomas F.A."/>
            <person name="Krishnan K.P."/>
            <person name="Sinha R.K."/>
        </authorList>
    </citation>
    <scope>NUCLEOTIDE SEQUENCE</scope>
    <source>
        <strain evidence="3">20VBR1</strain>
    </source>
</reference>
<proteinExistence type="predicted"/>
<dbReference type="Gene3D" id="1.20.59.10">
    <property type="entry name" value="Chorismate mutase"/>
    <property type="match status" value="1"/>
</dbReference>
<accession>A0A941HVE7</accession>
<protein>
    <recommendedName>
        <fullName evidence="1">chorismate mutase</fullName>
        <ecNumber evidence="1">5.4.99.5</ecNumber>
    </recommendedName>
</protein>
<feature type="domain" description="Chorismate mutase" evidence="2">
    <location>
        <begin position="7"/>
        <end position="100"/>
    </location>
</feature>
<organism evidence="3 4">
    <name type="scientific">Phenylobacterium glaciei</name>
    <dbReference type="NCBI Taxonomy" id="2803784"/>
    <lineage>
        <taxon>Bacteria</taxon>
        <taxon>Pseudomonadati</taxon>
        <taxon>Pseudomonadota</taxon>
        <taxon>Alphaproteobacteria</taxon>
        <taxon>Caulobacterales</taxon>
        <taxon>Caulobacteraceae</taxon>
        <taxon>Phenylobacterium</taxon>
    </lineage>
</organism>
<dbReference type="InterPro" id="IPR036979">
    <property type="entry name" value="CM_dom_sf"/>
</dbReference>
<gene>
    <name evidence="3" type="ORF">JKL49_04465</name>
</gene>
<dbReference type="SUPFAM" id="SSF48600">
    <property type="entry name" value="Chorismate mutase II"/>
    <property type="match status" value="1"/>
</dbReference>
<name>A0A941HVE7_9CAUL</name>
<evidence type="ECO:0000256" key="1">
    <source>
        <dbReference type="ARBA" id="ARBA00012404"/>
    </source>
</evidence>
<dbReference type="InterPro" id="IPR002701">
    <property type="entry name" value="CM_II_prokaryot"/>
</dbReference>
<dbReference type="AlphaFoldDB" id="A0A941HVE7"/>
<dbReference type="Pfam" id="PF01817">
    <property type="entry name" value="CM_2"/>
    <property type="match status" value="1"/>
</dbReference>
<dbReference type="NCBIfam" id="NF004695">
    <property type="entry name" value="PRK06034.1-1"/>
    <property type="match status" value="1"/>
</dbReference>
<dbReference type="InterPro" id="IPR036263">
    <property type="entry name" value="Chorismate_II_sf"/>
</dbReference>
<dbReference type="Proteomes" id="UP000622580">
    <property type="component" value="Unassembled WGS sequence"/>
</dbReference>
<dbReference type="RefSeq" id="WP_215338508.1">
    <property type="nucleotide sequence ID" value="NZ_JAGSGD010000001.1"/>
</dbReference>
<dbReference type="EC" id="5.4.99.5" evidence="1"/>
<dbReference type="EMBL" id="JAGSGD010000001">
    <property type="protein sequence ID" value="MBR7618633.1"/>
    <property type="molecule type" value="Genomic_DNA"/>
</dbReference>